<organism evidence="2 3">
    <name type="scientific">Rhizobium fredii</name>
    <name type="common">Sinorhizobium fredii</name>
    <dbReference type="NCBI Taxonomy" id="380"/>
    <lineage>
        <taxon>Bacteria</taxon>
        <taxon>Pseudomonadati</taxon>
        <taxon>Pseudomonadota</taxon>
        <taxon>Alphaproteobacteria</taxon>
        <taxon>Hyphomicrobiales</taxon>
        <taxon>Rhizobiaceae</taxon>
        <taxon>Sinorhizobium/Ensifer group</taxon>
        <taxon>Sinorhizobium</taxon>
    </lineage>
</organism>
<reference evidence="1 4" key="1">
    <citation type="journal article" date="2013" name="Genome Biol.">
        <title>Comparative genomics of the core and accessory genomes of 48 Sinorhizobium strains comprising five genospecies.</title>
        <authorList>
            <person name="Sugawara M."/>
            <person name="Epstein B."/>
            <person name="Badgley B.D."/>
            <person name="Unno T."/>
            <person name="Xu L."/>
            <person name="Reese J."/>
            <person name="Gyaneshwar P."/>
            <person name="Denny R."/>
            <person name="Mudge J."/>
            <person name="Bharti A.K."/>
            <person name="Farmer A.D."/>
            <person name="May G.D."/>
            <person name="Woodward J.E."/>
            <person name="Medigue C."/>
            <person name="Vallenet D."/>
            <person name="Lajus A."/>
            <person name="Rouy Z."/>
            <person name="Martinez-Vaz B."/>
            <person name="Tiffin P."/>
            <person name="Young N.D."/>
            <person name="Sadowsky M.J."/>
        </authorList>
    </citation>
    <scope>NUCLEOTIDE SEQUENCE [LARGE SCALE GENOMIC DNA]</scope>
    <source>
        <strain evidence="1 4">USDA205</strain>
    </source>
</reference>
<dbReference type="Proteomes" id="UP000466694">
    <property type="component" value="Unassembled WGS sequence"/>
</dbReference>
<evidence type="ECO:0000313" key="3">
    <source>
        <dbReference type="Proteomes" id="UP000220353"/>
    </source>
</evidence>
<protein>
    <submittedName>
        <fullName evidence="2">Uncharacterized protein</fullName>
    </submittedName>
</protein>
<evidence type="ECO:0000313" key="2">
    <source>
        <dbReference type="EMBL" id="PDT44621.1"/>
    </source>
</evidence>
<dbReference type="AlphaFoldDB" id="A0A2A6LPY4"/>
<comment type="caution">
    <text evidence="2">The sequence shown here is derived from an EMBL/GenBank/DDBJ whole genome shotgun (WGS) entry which is preliminary data.</text>
</comment>
<dbReference type="EMBL" id="NWTC01000030">
    <property type="protein sequence ID" value="PDT44621.1"/>
    <property type="molecule type" value="Genomic_DNA"/>
</dbReference>
<proteinExistence type="predicted"/>
<evidence type="ECO:0000313" key="4">
    <source>
        <dbReference type="Proteomes" id="UP000466694"/>
    </source>
</evidence>
<name>A0A2A6LPY4_RHIFR</name>
<dbReference type="GeneID" id="48973524"/>
<sequence>MMRAETYAVVNLAALNLIEAISAAYYVTEEEAAARHEFRARQMLKKVAAALGYEVATAVCTDKAVDDPKEGCFSAHPGLRLVPMPHERKIEI</sequence>
<dbReference type="Proteomes" id="UP000220353">
    <property type="component" value="Unassembled WGS sequence"/>
</dbReference>
<gene>
    <name evidence="2" type="ORF">CO661_28220</name>
    <name evidence="1" type="ORF">GHK48_10125</name>
</gene>
<evidence type="ECO:0000313" key="1">
    <source>
        <dbReference type="EMBL" id="MQX08633.1"/>
    </source>
</evidence>
<dbReference type="EMBL" id="WISZ01000084">
    <property type="protein sequence ID" value="MQX08633.1"/>
    <property type="molecule type" value="Genomic_DNA"/>
</dbReference>
<accession>A0A2A6LPY4</accession>
<dbReference type="RefSeq" id="WP_037397205.1">
    <property type="nucleotide sequence ID" value="NZ_BJNI01000005.1"/>
</dbReference>
<reference evidence="2 3" key="2">
    <citation type="submission" date="2017-09" db="EMBL/GenBank/DDBJ databases">
        <title>Comparative genomics of rhizobia isolated from Phaseolus vulgaris in China.</title>
        <authorList>
            <person name="Tong W."/>
        </authorList>
    </citation>
    <scope>NUCLEOTIDE SEQUENCE [LARGE SCALE GENOMIC DNA]</scope>
    <source>
        <strain evidence="2 3">PCH1</strain>
    </source>
</reference>
<reference evidence="1" key="3">
    <citation type="submission" date="2019-10" db="EMBL/GenBank/DDBJ databases">
        <authorList>
            <person name="Sugawara M."/>
            <person name="Epstein B."/>
            <person name="Badgley B."/>
            <person name="Unno T."/>
            <person name="Xu L."/>
            <person name="Reese J."/>
            <person name="Gyaneshwar P."/>
            <person name="Denny R."/>
            <person name="Mudege J."/>
            <person name="Bharti A."/>
            <person name="Farmer A."/>
            <person name="May G."/>
            <person name="Woodward J."/>
            <person name="Medigue C."/>
            <person name="Vallenet D."/>
            <person name="Lajus A."/>
            <person name="Rouy Z."/>
            <person name="Martinez-Vaz B."/>
            <person name="Tiffin P."/>
            <person name="Young N."/>
            <person name="Sadowsky M."/>
        </authorList>
    </citation>
    <scope>NUCLEOTIDE SEQUENCE</scope>
    <source>
        <strain evidence="1">USDA205</strain>
    </source>
</reference>